<dbReference type="Pfam" id="PF00830">
    <property type="entry name" value="Ribosomal_L28"/>
    <property type="match status" value="1"/>
</dbReference>
<dbReference type="GO" id="GO:0003735">
    <property type="term" value="F:structural constituent of ribosome"/>
    <property type="evidence" value="ECO:0007669"/>
    <property type="project" value="InterPro"/>
</dbReference>
<name>E3H9T8_ILYPC</name>
<dbReference type="EMBL" id="CP002281">
    <property type="protein sequence ID" value="ADO83617.1"/>
    <property type="molecule type" value="Genomic_DNA"/>
</dbReference>
<dbReference type="Proteomes" id="UP000006875">
    <property type="component" value="Chromosome"/>
</dbReference>
<evidence type="ECO:0000313" key="6">
    <source>
        <dbReference type="EMBL" id="ADO83617.1"/>
    </source>
</evidence>
<dbReference type="GO" id="GO:0006412">
    <property type="term" value="P:translation"/>
    <property type="evidence" value="ECO:0007669"/>
    <property type="project" value="UniProtKB-UniRule"/>
</dbReference>
<keyword evidence="3 5" id="KW-0687">Ribonucleoprotein</keyword>
<protein>
    <recommendedName>
        <fullName evidence="4 5">Large ribosomal subunit protein bL28</fullName>
    </recommendedName>
</protein>
<evidence type="ECO:0000256" key="2">
    <source>
        <dbReference type="ARBA" id="ARBA00022980"/>
    </source>
</evidence>
<gene>
    <name evidence="5" type="primary">rpmB</name>
    <name evidence="6" type="ordered locus">Ilyop_1846</name>
</gene>
<dbReference type="STRING" id="572544.Ilyop_1846"/>
<dbReference type="GO" id="GO:0005840">
    <property type="term" value="C:ribosome"/>
    <property type="evidence" value="ECO:0007669"/>
    <property type="project" value="UniProtKB-KW"/>
</dbReference>
<keyword evidence="2 5" id="KW-0689">Ribosomal protein</keyword>
<evidence type="ECO:0000256" key="5">
    <source>
        <dbReference type="HAMAP-Rule" id="MF_00373"/>
    </source>
</evidence>
<dbReference type="HAMAP" id="MF_00373">
    <property type="entry name" value="Ribosomal_bL28"/>
    <property type="match status" value="1"/>
</dbReference>
<keyword evidence="7" id="KW-1185">Reference proteome</keyword>
<dbReference type="PANTHER" id="PTHR39080:SF1">
    <property type="entry name" value="LARGE RIBOSOMAL SUBUNIT PROTEIN BL28A"/>
    <property type="match status" value="1"/>
</dbReference>
<dbReference type="eggNOG" id="COG0227">
    <property type="taxonomic scope" value="Bacteria"/>
</dbReference>
<evidence type="ECO:0000313" key="7">
    <source>
        <dbReference type="Proteomes" id="UP000006875"/>
    </source>
</evidence>
<dbReference type="RefSeq" id="WP_013388279.1">
    <property type="nucleotide sequence ID" value="NC_014632.1"/>
</dbReference>
<evidence type="ECO:0000256" key="3">
    <source>
        <dbReference type="ARBA" id="ARBA00023274"/>
    </source>
</evidence>
<dbReference type="SUPFAM" id="SSF143800">
    <property type="entry name" value="L28p-like"/>
    <property type="match status" value="1"/>
</dbReference>
<dbReference type="InterPro" id="IPR001383">
    <property type="entry name" value="Ribosomal_bL28_bact-type"/>
</dbReference>
<dbReference type="AlphaFoldDB" id="E3H9T8"/>
<evidence type="ECO:0000256" key="4">
    <source>
        <dbReference type="ARBA" id="ARBA00035174"/>
    </source>
</evidence>
<dbReference type="InterPro" id="IPR034704">
    <property type="entry name" value="Ribosomal_bL28/bL31-like_sf"/>
</dbReference>
<dbReference type="Gene3D" id="2.30.170.40">
    <property type="entry name" value="Ribosomal protein L28/L24"/>
    <property type="match status" value="1"/>
</dbReference>
<evidence type="ECO:0000256" key="1">
    <source>
        <dbReference type="ARBA" id="ARBA00008760"/>
    </source>
</evidence>
<organism evidence="6 7">
    <name type="scientific">Ilyobacter polytropus (strain ATCC 51220 / DSM 2926 / LMG 16218 / CuHBu1)</name>
    <dbReference type="NCBI Taxonomy" id="572544"/>
    <lineage>
        <taxon>Bacteria</taxon>
        <taxon>Fusobacteriati</taxon>
        <taxon>Fusobacteriota</taxon>
        <taxon>Fusobacteriia</taxon>
        <taxon>Fusobacteriales</taxon>
        <taxon>Fusobacteriaceae</taxon>
        <taxon>Ilyobacter</taxon>
    </lineage>
</organism>
<reference evidence="6 7" key="1">
    <citation type="journal article" date="2010" name="Stand. Genomic Sci.">
        <title>Complete genome sequence of Ilyobacter polytropus type strain (CuHbu1).</title>
        <authorList>
            <person name="Sikorski J."/>
            <person name="Chertkov O."/>
            <person name="Lapidus A."/>
            <person name="Nolan M."/>
            <person name="Lucas S."/>
            <person name="Del Rio T.G."/>
            <person name="Tice H."/>
            <person name="Cheng J.F."/>
            <person name="Tapia R."/>
            <person name="Han C."/>
            <person name="Goodwin L."/>
            <person name="Pitluck S."/>
            <person name="Liolios K."/>
            <person name="Ivanova N."/>
            <person name="Mavromatis K."/>
            <person name="Mikhailova N."/>
            <person name="Pati A."/>
            <person name="Chen A."/>
            <person name="Palaniappan K."/>
            <person name="Land M."/>
            <person name="Hauser L."/>
            <person name="Chang Y.J."/>
            <person name="Jeffries C.D."/>
            <person name="Brambilla E."/>
            <person name="Yasawong M."/>
            <person name="Rohde M."/>
            <person name="Pukall R."/>
            <person name="Spring S."/>
            <person name="Goker M."/>
            <person name="Woyke T."/>
            <person name="Bristow J."/>
            <person name="Eisen J.A."/>
            <person name="Markowitz V."/>
            <person name="Hugenholtz P."/>
            <person name="Kyrpides N.C."/>
            <person name="Klenk H.P."/>
        </authorList>
    </citation>
    <scope>NUCLEOTIDE SEQUENCE [LARGE SCALE GENOMIC DNA]</scope>
    <source>
        <strain evidence="7">ATCC 51220 / DSM 2926 / LMG 16218 / CuHBu1</strain>
    </source>
</reference>
<dbReference type="InterPro" id="IPR037147">
    <property type="entry name" value="Ribosomal_bL28_sf"/>
</dbReference>
<dbReference type="HOGENOM" id="CLU_064548_7_2_0"/>
<dbReference type="NCBIfam" id="TIGR00009">
    <property type="entry name" value="L28"/>
    <property type="match status" value="1"/>
</dbReference>
<dbReference type="InterPro" id="IPR050096">
    <property type="entry name" value="Bacterial_rp_bL28"/>
</dbReference>
<dbReference type="PANTHER" id="PTHR39080">
    <property type="entry name" value="50S RIBOSOMAL PROTEIN L28"/>
    <property type="match status" value="1"/>
</dbReference>
<dbReference type="InterPro" id="IPR026569">
    <property type="entry name" value="Ribosomal_bL28"/>
</dbReference>
<accession>E3H9T8</accession>
<dbReference type="OrthoDB" id="9805609at2"/>
<sequence>MKRCEISGKGMTFGHQVSHSHRCTNRVWKPNLQPTKIVINGEAVKVKVCSKMLKTLKGANEAETLNILKSNAKTLSPKIAKALSK</sequence>
<proteinExistence type="inferred from homology"/>
<dbReference type="KEGG" id="ipo:Ilyop_1846"/>
<comment type="similarity">
    <text evidence="1 5">Belongs to the bacterial ribosomal protein bL28 family.</text>
</comment>
<dbReference type="GO" id="GO:1990904">
    <property type="term" value="C:ribonucleoprotein complex"/>
    <property type="evidence" value="ECO:0007669"/>
    <property type="project" value="UniProtKB-KW"/>
</dbReference>